<dbReference type="NCBIfam" id="NF043082">
    <property type="entry name" value="XdhA_XDHase"/>
    <property type="match status" value="1"/>
</dbReference>
<dbReference type="SUPFAM" id="SSF54665">
    <property type="entry name" value="CO dehydrogenase molybdoprotein N-domain-like"/>
    <property type="match status" value="1"/>
</dbReference>
<dbReference type="InterPro" id="IPR000674">
    <property type="entry name" value="Ald_Oxase/Xan_DH_a/b"/>
</dbReference>
<sequence>MAEKDTVRKEHVIGKSVKRVDAFEKVTGRAKYTEDLCDRNAYVAKVLHSTIAHGYVKSIDTSGAEKIPGVVKIVTCFDVPEYYFPTAGHPWSTEEEHQDVADRLLLERHVRYYGDDVAAVIAENEVAASQALRALKVEYEELPFVLDVHKAMEDDAPQIHEKYPNNVLKHTSIRNGDYENAIKEPGLTKVEGWYQTPTVQHCHIENPVCYAYMEQGRIVVVTSTQIPHICRRVVGQALGVPWGKVRIIKPYIGGGFGNKQDVLYEPLCAYLTTVVGGRTVKMDISREETFASTRVRHAIHFHIISYVRPDGTYAARKFESFSDQGGYASHGHSIAAKGMGCFPQLYPCPNIEADTYTVFTNKAASGAMRGYGIPQAMFAMESHTDDVARAIGVPPYEFRMKNVMPKGFKDGFSKNVNYYDTFRECMEKGRKEFDYDRRLEKYSHQTGDVRRGVGMSVFWYNTGVWPISLETSACRMVLNQDGSIQVQVGETEIGQGADTAFAQMAAETVGIPFEMVHVVSTQDTDVTPFGTGAYASRQTYMAGFSIRQTGELLKEKIIETAHELTRQMKENLDIVNGYIVRTTDGEVLMSLGELATEKLYSLTNNGHLTAESSYQIKNNAYSFGCTFVEVEVDIPGCRAEVTDILNVHDCGRLINPALAEAQVHGGMSMAIGYALSEKLLYDEKTGRPLNNNLLDYKLSTFMDHPDLHAAFVENYEPTSAYGTKALGEPPACSPAPAIRNAILQATGVALNEIPMRPHLLFDEFQKAGLLRSDHGGNEVKDYV</sequence>
<dbReference type="InterPro" id="IPR050028">
    <property type="entry name" value="XdhA_XDHase"/>
</dbReference>
<dbReference type="InterPro" id="IPR016208">
    <property type="entry name" value="Ald_Oxase/xanthine_DH-like"/>
</dbReference>
<dbReference type="Gene3D" id="3.30.365.10">
    <property type="entry name" value="Aldehyde oxidase/xanthine dehydrogenase, molybdopterin binding domain"/>
    <property type="match status" value="4"/>
</dbReference>
<dbReference type="AlphaFoldDB" id="A0A5M9HW70"/>
<dbReference type="OrthoDB" id="9759099at2"/>
<reference evidence="4" key="1">
    <citation type="submission" date="2019-07" db="EMBL/GenBank/DDBJ databases">
        <authorList>
            <person name="Wongkuna S."/>
            <person name="Scaria J."/>
        </authorList>
    </citation>
    <scope>NUCLEOTIDE SEQUENCE [LARGE SCALE GENOMIC DNA]</scope>
    <source>
        <strain evidence="4">SW178</strain>
    </source>
</reference>
<dbReference type="GO" id="GO:0005506">
    <property type="term" value="F:iron ion binding"/>
    <property type="evidence" value="ECO:0007669"/>
    <property type="project" value="InterPro"/>
</dbReference>
<dbReference type="InterPro" id="IPR037165">
    <property type="entry name" value="AldOxase/xan_DH_Mopterin-bd_sf"/>
</dbReference>
<evidence type="ECO:0000313" key="4">
    <source>
        <dbReference type="EMBL" id="KAA8500877.1"/>
    </source>
</evidence>
<organism evidence="4 5">
    <name type="scientific">Mediterraneibacter catenae</name>
    <dbReference type="NCBI Taxonomy" id="2594882"/>
    <lineage>
        <taxon>Bacteria</taxon>
        <taxon>Bacillati</taxon>
        <taxon>Bacillota</taxon>
        <taxon>Clostridia</taxon>
        <taxon>Lachnospirales</taxon>
        <taxon>Lachnospiraceae</taxon>
        <taxon>Mediterraneibacter</taxon>
    </lineage>
</organism>
<dbReference type="SMART" id="SM01008">
    <property type="entry name" value="Ald_Xan_dh_C"/>
    <property type="match status" value="1"/>
</dbReference>
<dbReference type="InterPro" id="IPR046867">
    <property type="entry name" value="AldOxase/xan_DH_MoCoBD2"/>
</dbReference>
<name>A0A5M9HW70_9FIRM</name>
<evidence type="ECO:0000256" key="1">
    <source>
        <dbReference type="ARBA" id="ARBA00022505"/>
    </source>
</evidence>
<dbReference type="RefSeq" id="WP_150311211.1">
    <property type="nucleotide sequence ID" value="NZ_VMSO01000015.1"/>
</dbReference>
<dbReference type="EC" id="1.17.1.4" evidence="4"/>
<dbReference type="Pfam" id="PF20256">
    <property type="entry name" value="MoCoBD_2"/>
    <property type="match status" value="1"/>
</dbReference>
<dbReference type="SUPFAM" id="SSF56003">
    <property type="entry name" value="Molybdenum cofactor-binding domain"/>
    <property type="match status" value="1"/>
</dbReference>
<keyword evidence="2 4" id="KW-0560">Oxidoreductase</keyword>
<dbReference type="PANTHER" id="PTHR11908">
    <property type="entry name" value="XANTHINE DEHYDROGENASE"/>
    <property type="match status" value="1"/>
</dbReference>
<proteinExistence type="predicted"/>
<dbReference type="InterPro" id="IPR036856">
    <property type="entry name" value="Ald_Oxase/Xan_DH_a/b_sf"/>
</dbReference>
<dbReference type="Pfam" id="PF01315">
    <property type="entry name" value="Ald_Xan_dh_C"/>
    <property type="match status" value="1"/>
</dbReference>
<dbReference type="GO" id="GO:0002197">
    <property type="term" value="C:xanthine dehydrogenase complex"/>
    <property type="evidence" value="ECO:0007669"/>
    <property type="project" value="InterPro"/>
</dbReference>
<dbReference type="Pfam" id="PF02738">
    <property type="entry name" value="MoCoBD_1"/>
    <property type="match status" value="1"/>
</dbReference>
<dbReference type="Proteomes" id="UP000322025">
    <property type="component" value="Unassembled WGS sequence"/>
</dbReference>
<keyword evidence="1" id="KW-0500">Molybdenum</keyword>
<feature type="domain" description="Aldehyde oxidase/xanthine dehydrogenase a/b hammerhead" evidence="3">
    <location>
        <begin position="27"/>
        <end position="143"/>
    </location>
</feature>
<keyword evidence="5" id="KW-1185">Reference proteome</keyword>
<accession>A0A5M9HW70</accession>
<dbReference type="EMBL" id="VMSO01000015">
    <property type="protein sequence ID" value="KAA8500877.1"/>
    <property type="molecule type" value="Genomic_DNA"/>
</dbReference>
<dbReference type="InterPro" id="IPR008274">
    <property type="entry name" value="AldOxase/xan_DH_MoCoBD1"/>
</dbReference>
<evidence type="ECO:0000259" key="3">
    <source>
        <dbReference type="SMART" id="SM01008"/>
    </source>
</evidence>
<dbReference type="PANTHER" id="PTHR11908:SF132">
    <property type="entry name" value="ALDEHYDE OXIDASE 1-RELATED"/>
    <property type="match status" value="1"/>
</dbReference>
<evidence type="ECO:0000256" key="2">
    <source>
        <dbReference type="ARBA" id="ARBA00023002"/>
    </source>
</evidence>
<dbReference type="GO" id="GO:0004854">
    <property type="term" value="F:xanthine dehydrogenase activity"/>
    <property type="evidence" value="ECO:0007669"/>
    <property type="project" value="UniProtKB-EC"/>
</dbReference>
<gene>
    <name evidence="4" type="primary">xdhA</name>
    <name evidence="4" type="ORF">FNY66_11310</name>
</gene>
<evidence type="ECO:0000313" key="5">
    <source>
        <dbReference type="Proteomes" id="UP000322025"/>
    </source>
</evidence>
<dbReference type="NCBIfam" id="NF007426">
    <property type="entry name" value="PRK09970.1"/>
    <property type="match status" value="1"/>
</dbReference>
<dbReference type="Gene3D" id="3.90.1170.50">
    <property type="entry name" value="Aldehyde oxidase/xanthine dehydrogenase, a/b hammerhead"/>
    <property type="match status" value="1"/>
</dbReference>
<protein>
    <submittedName>
        <fullName evidence="4">Xanthine dehydrogenase molybdenum-binding subunit XdhA</fullName>
        <ecNumber evidence="4">1.17.1.4</ecNumber>
    </submittedName>
</protein>
<comment type="caution">
    <text evidence="4">The sequence shown here is derived from an EMBL/GenBank/DDBJ whole genome shotgun (WGS) entry which is preliminary data.</text>
</comment>